<feature type="domain" description="SIS" evidence="8">
    <location>
        <begin position="32"/>
        <end position="175"/>
    </location>
</feature>
<dbReference type="RefSeq" id="WP_014933758.1">
    <property type="nucleotide sequence ID" value="NC_019908.1"/>
</dbReference>
<dbReference type="PROSITE" id="PS51371">
    <property type="entry name" value="CBS"/>
    <property type="match status" value="2"/>
</dbReference>
<feature type="site" description="Catalytically relevant" evidence="5">
    <location>
        <position position="143"/>
    </location>
</feature>
<evidence type="ECO:0000256" key="5">
    <source>
        <dbReference type="PIRSR" id="PIRSR004692-3"/>
    </source>
</evidence>
<organism evidence="9 10">
    <name type="scientific">Brachyspira pilosicoli P43/6/78</name>
    <dbReference type="NCBI Taxonomy" id="1042417"/>
    <lineage>
        <taxon>Bacteria</taxon>
        <taxon>Pseudomonadati</taxon>
        <taxon>Spirochaetota</taxon>
        <taxon>Spirochaetia</taxon>
        <taxon>Brachyspirales</taxon>
        <taxon>Brachyspiraceae</taxon>
        <taxon>Brachyspira</taxon>
    </lineage>
</organism>
<evidence type="ECO:0000313" key="10">
    <source>
        <dbReference type="Proteomes" id="UP000010793"/>
    </source>
</evidence>
<evidence type="ECO:0000256" key="1">
    <source>
        <dbReference type="ARBA" id="ARBA00008165"/>
    </source>
</evidence>
<evidence type="ECO:0000259" key="7">
    <source>
        <dbReference type="PROSITE" id="PS51371"/>
    </source>
</evidence>
<gene>
    <name evidence="9" type="ORF">BPP43_10860</name>
</gene>
<evidence type="ECO:0000256" key="3">
    <source>
        <dbReference type="ARBA" id="ARBA00023122"/>
    </source>
</evidence>
<accession>A0A3B6VNB4</accession>
<dbReference type="KEGG" id="bpip:BPP43_10860"/>
<feature type="site" description="Catalytically relevant" evidence="5">
    <location>
        <position position="102"/>
    </location>
</feature>
<dbReference type="AlphaFoldDB" id="A0A3B6VNB4"/>
<proteinExistence type="inferred from homology"/>
<evidence type="ECO:0000256" key="6">
    <source>
        <dbReference type="PROSITE-ProRule" id="PRU00703"/>
    </source>
</evidence>
<keyword evidence="3 6" id="KW-0129">CBS domain</keyword>
<dbReference type="PROSITE" id="PS51464">
    <property type="entry name" value="SIS"/>
    <property type="match status" value="1"/>
</dbReference>
<dbReference type="GO" id="GO:0005975">
    <property type="term" value="P:carbohydrate metabolic process"/>
    <property type="evidence" value="ECO:0007669"/>
    <property type="project" value="InterPro"/>
</dbReference>
<dbReference type="Pfam" id="PF00571">
    <property type="entry name" value="CBS"/>
    <property type="match status" value="2"/>
</dbReference>
<dbReference type="Gene3D" id="3.10.580.10">
    <property type="entry name" value="CBS-domain"/>
    <property type="match status" value="1"/>
</dbReference>
<reference evidence="9 10" key="1">
    <citation type="journal article" date="2013" name="Genome Announc.">
        <title>Complete Genome Sequence of the Porcine Strain Brachyspira pilosicoli P43/6/78(T.).</title>
        <authorList>
            <person name="Lin C."/>
            <person name="den Bakker H.C."/>
            <person name="Suzuki H."/>
            <person name="Lefebure T."/>
            <person name="Ponnala L."/>
            <person name="Sun Q."/>
            <person name="Stanhope M.J."/>
            <person name="Wiedmann M."/>
            <person name="Duhamel G.E."/>
        </authorList>
    </citation>
    <scope>NUCLEOTIDE SEQUENCE [LARGE SCALE GENOMIC DNA]</scope>
    <source>
        <strain evidence="9 10">P43/6/78</strain>
    </source>
</reference>
<dbReference type="InterPro" id="IPR046342">
    <property type="entry name" value="CBS_dom_sf"/>
</dbReference>
<protein>
    <submittedName>
        <fullName evidence="9">Polysialic acid capsule expression protein</fullName>
    </submittedName>
</protein>
<dbReference type="GO" id="GO:0097367">
    <property type="term" value="F:carbohydrate derivative binding"/>
    <property type="evidence" value="ECO:0007669"/>
    <property type="project" value="InterPro"/>
</dbReference>
<feature type="domain" description="CBS" evidence="7">
    <location>
        <begin position="200"/>
        <end position="257"/>
    </location>
</feature>
<feature type="site" description="Catalytically relevant" evidence="5">
    <location>
        <position position="184"/>
    </location>
</feature>
<evidence type="ECO:0000256" key="4">
    <source>
        <dbReference type="PIRNR" id="PIRNR004692"/>
    </source>
</evidence>
<dbReference type="InterPro" id="IPR001347">
    <property type="entry name" value="SIS_dom"/>
</dbReference>
<dbReference type="InterPro" id="IPR035474">
    <property type="entry name" value="SIS_Kpsf"/>
</dbReference>
<name>A0A3B6VNB4_BRAPL</name>
<dbReference type="PANTHER" id="PTHR42745">
    <property type="match status" value="1"/>
</dbReference>
<dbReference type="PIRSF" id="PIRSF004692">
    <property type="entry name" value="KdsD_KpsF"/>
    <property type="match status" value="1"/>
</dbReference>
<dbReference type="InterPro" id="IPR050986">
    <property type="entry name" value="GutQ/KpsF_isomerases"/>
</dbReference>
<feature type="site" description="Catalytically relevant" evidence="5">
    <location>
        <position position="50"/>
    </location>
</feature>
<dbReference type="FunFam" id="3.40.50.10490:FF:000011">
    <property type="entry name" value="Arabinose 5-phosphate isomerase"/>
    <property type="match status" value="1"/>
</dbReference>
<dbReference type="EMBL" id="CP002873">
    <property type="protein sequence ID" value="AGA67336.1"/>
    <property type="molecule type" value="Genomic_DNA"/>
</dbReference>
<feature type="domain" description="CBS" evidence="7">
    <location>
        <begin position="269"/>
        <end position="323"/>
    </location>
</feature>
<dbReference type="InterPro" id="IPR046348">
    <property type="entry name" value="SIS_dom_sf"/>
</dbReference>
<dbReference type="Pfam" id="PF01380">
    <property type="entry name" value="SIS"/>
    <property type="match status" value="1"/>
</dbReference>
<dbReference type="SMART" id="SM00116">
    <property type="entry name" value="CBS"/>
    <property type="match status" value="2"/>
</dbReference>
<evidence type="ECO:0000313" key="9">
    <source>
        <dbReference type="EMBL" id="AGA67336.1"/>
    </source>
</evidence>
<dbReference type="Proteomes" id="UP000010793">
    <property type="component" value="Chromosome"/>
</dbReference>
<dbReference type="CDD" id="cd05014">
    <property type="entry name" value="SIS_Kpsf"/>
    <property type="match status" value="1"/>
</dbReference>
<dbReference type="Gene3D" id="3.40.50.10490">
    <property type="entry name" value="Glucose-6-phosphate isomerase like protein, domain 1"/>
    <property type="match status" value="1"/>
</dbReference>
<evidence type="ECO:0000259" key="8">
    <source>
        <dbReference type="PROSITE" id="PS51464"/>
    </source>
</evidence>
<dbReference type="SUPFAM" id="SSF53697">
    <property type="entry name" value="SIS domain"/>
    <property type="match status" value="1"/>
</dbReference>
<dbReference type="GO" id="GO:1901135">
    <property type="term" value="P:carbohydrate derivative metabolic process"/>
    <property type="evidence" value="ECO:0007669"/>
    <property type="project" value="InterPro"/>
</dbReference>
<keyword evidence="2" id="KW-0677">Repeat</keyword>
<evidence type="ECO:0000256" key="2">
    <source>
        <dbReference type="ARBA" id="ARBA00022737"/>
    </source>
</evidence>
<dbReference type="CDD" id="cd04604">
    <property type="entry name" value="CBS_pair_SIS_assoc"/>
    <property type="match status" value="1"/>
</dbReference>
<comment type="similarity">
    <text evidence="1 4">Belongs to the SIS family. GutQ/KpsF subfamily.</text>
</comment>
<dbReference type="NCBIfam" id="TIGR00393">
    <property type="entry name" value="kpsF"/>
    <property type="match status" value="1"/>
</dbReference>
<dbReference type="InterPro" id="IPR004800">
    <property type="entry name" value="KdsD/KpsF-type"/>
</dbReference>
<sequence>MNIIDRGKLTLLLESESLKLLSEKLDDNFEKAVNELFNIKGRVITSGVGKSGHIARKAASTFASTGTPSFFVDPNECLHGDFGMITKNDYLVLYSKGGESREIIELVNWSCRQNIPYIAITNDESSTLSKNAKITLLTHVKEEACPLKLAPTVSTTASLALSDALATALMELRGFKAEDFAIFHPGGSLGRQLAKVKTIMHTDNLPIINLETSLYDALFKIIECKLGIAIITDDNGILKGIIVDGDLKRLLVKDKQIENILKIKVKDIMNNNPKVIYQDTLIGEALHLMEGKITNLVVVEDTKDGKKPIGIVHIHDILKIKAF</sequence>
<dbReference type="InterPro" id="IPR000644">
    <property type="entry name" value="CBS_dom"/>
</dbReference>
<dbReference type="GO" id="GO:0019146">
    <property type="term" value="F:arabinose-5-phosphate isomerase activity"/>
    <property type="evidence" value="ECO:0007669"/>
    <property type="project" value="UniProtKB-ARBA"/>
</dbReference>
<dbReference type="PANTHER" id="PTHR42745:SF1">
    <property type="entry name" value="ARABINOSE 5-PHOSPHATE ISOMERASE KDSD"/>
    <property type="match status" value="1"/>
</dbReference>
<keyword evidence="10" id="KW-1185">Reference proteome</keyword>